<dbReference type="Proteomes" id="UP000886876">
    <property type="component" value="Unassembled WGS sequence"/>
</dbReference>
<reference evidence="3" key="2">
    <citation type="journal article" date="2021" name="PeerJ">
        <title>Extensive microbial diversity within the chicken gut microbiome revealed by metagenomics and culture.</title>
        <authorList>
            <person name="Gilroy R."/>
            <person name="Ravi A."/>
            <person name="Getino M."/>
            <person name="Pursley I."/>
            <person name="Horton D.L."/>
            <person name="Alikhan N.F."/>
            <person name="Baker D."/>
            <person name="Gharbi K."/>
            <person name="Hall N."/>
            <person name="Watson M."/>
            <person name="Adriaenssens E.M."/>
            <person name="Foster-Nyarko E."/>
            <person name="Jarju S."/>
            <person name="Secka A."/>
            <person name="Antonio M."/>
            <person name="Oren A."/>
            <person name="Chaudhuri R.R."/>
            <person name="La Ragione R."/>
            <person name="Hildebrand F."/>
            <person name="Pallen M.J."/>
        </authorList>
    </citation>
    <scope>NUCLEOTIDE SEQUENCE</scope>
    <source>
        <strain evidence="3">ChiHecec3B27-6122</strain>
    </source>
</reference>
<dbReference type="InterPro" id="IPR009061">
    <property type="entry name" value="DNA-bd_dom_put_sf"/>
</dbReference>
<evidence type="ECO:0000259" key="2">
    <source>
        <dbReference type="PROSITE" id="PS50937"/>
    </source>
</evidence>
<name>A0A9D1K8S4_9FIRM</name>
<dbReference type="Pfam" id="PF13411">
    <property type="entry name" value="MerR_1"/>
    <property type="match status" value="1"/>
</dbReference>
<dbReference type="Gene3D" id="1.10.1660.10">
    <property type="match status" value="1"/>
</dbReference>
<evidence type="ECO:0000313" key="4">
    <source>
        <dbReference type="Proteomes" id="UP000886876"/>
    </source>
</evidence>
<organism evidence="3 4">
    <name type="scientific">Candidatus Scatomorpha pullistercoris</name>
    <dbReference type="NCBI Taxonomy" id="2840929"/>
    <lineage>
        <taxon>Bacteria</taxon>
        <taxon>Bacillati</taxon>
        <taxon>Bacillota</taxon>
        <taxon>Clostridia</taxon>
        <taxon>Eubacteriales</taxon>
        <taxon>Candidatus Scatomorpha</taxon>
    </lineage>
</organism>
<dbReference type="InterPro" id="IPR047057">
    <property type="entry name" value="MerR_fam"/>
</dbReference>
<evidence type="ECO:0000256" key="1">
    <source>
        <dbReference type="ARBA" id="ARBA00023125"/>
    </source>
</evidence>
<feature type="domain" description="HTH merR-type" evidence="2">
    <location>
        <begin position="1"/>
        <end position="69"/>
    </location>
</feature>
<dbReference type="SMART" id="SM00422">
    <property type="entry name" value="HTH_MERR"/>
    <property type="match status" value="1"/>
</dbReference>
<dbReference type="PANTHER" id="PTHR30204">
    <property type="entry name" value="REDOX-CYCLING DRUG-SENSING TRANSCRIPTIONAL ACTIVATOR SOXR"/>
    <property type="match status" value="1"/>
</dbReference>
<protein>
    <submittedName>
        <fullName evidence="3">MerR family transcriptional regulator</fullName>
    </submittedName>
</protein>
<dbReference type="GO" id="GO:0003700">
    <property type="term" value="F:DNA-binding transcription factor activity"/>
    <property type="evidence" value="ECO:0007669"/>
    <property type="project" value="InterPro"/>
</dbReference>
<accession>A0A9D1K8S4</accession>
<dbReference type="PANTHER" id="PTHR30204:SF82">
    <property type="entry name" value="TRANSCRIPTIONAL REGULATOR, MERR FAMILY"/>
    <property type="match status" value="1"/>
</dbReference>
<dbReference type="GO" id="GO:0003677">
    <property type="term" value="F:DNA binding"/>
    <property type="evidence" value="ECO:0007669"/>
    <property type="project" value="UniProtKB-KW"/>
</dbReference>
<dbReference type="PRINTS" id="PR00040">
    <property type="entry name" value="HTHMERR"/>
</dbReference>
<proteinExistence type="predicted"/>
<keyword evidence="1" id="KW-0238">DNA-binding</keyword>
<dbReference type="AlphaFoldDB" id="A0A9D1K8S4"/>
<gene>
    <name evidence="3" type="ORF">IAD42_09675</name>
</gene>
<dbReference type="InterPro" id="IPR000551">
    <property type="entry name" value="MerR-type_HTH_dom"/>
</dbReference>
<dbReference type="PROSITE" id="PS50937">
    <property type="entry name" value="HTH_MERR_2"/>
    <property type="match status" value="1"/>
</dbReference>
<comment type="caution">
    <text evidence="3">The sequence shown here is derived from an EMBL/GenBank/DDBJ whole genome shotgun (WGS) entry which is preliminary data.</text>
</comment>
<evidence type="ECO:0000313" key="3">
    <source>
        <dbReference type="EMBL" id="HIS98233.1"/>
    </source>
</evidence>
<dbReference type="SUPFAM" id="SSF46955">
    <property type="entry name" value="Putative DNA-binding domain"/>
    <property type="match status" value="1"/>
</dbReference>
<reference evidence="3" key="1">
    <citation type="submission" date="2020-10" db="EMBL/GenBank/DDBJ databases">
        <authorList>
            <person name="Gilroy R."/>
        </authorList>
    </citation>
    <scope>NUCLEOTIDE SEQUENCE</scope>
    <source>
        <strain evidence="3">ChiHecec3B27-6122</strain>
    </source>
</reference>
<sequence length="146" mass="17057">MYTIGEVSELFGLPVSTLRYYDKEGLFPGLERSSGIRRFTERELEALRVIECLKRSGMEIKDIRRFMDWCAEGSSTYPQRLELFEAQKRVVEAELERLGRVLDMLSFKCWYYGEAVKDGGEERLGSMQPEDMPEEIRAAYLRAHEL</sequence>
<dbReference type="CDD" id="cd01109">
    <property type="entry name" value="HTH_YyaN"/>
    <property type="match status" value="1"/>
</dbReference>
<dbReference type="EMBL" id="DVJS01000243">
    <property type="protein sequence ID" value="HIS98233.1"/>
    <property type="molecule type" value="Genomic_DNA"/>
</dbReference>